<proteinExistence type="predicted"/>
<evidence type="ECO:0000256" key="5">
    <source>
        <dbReference type="ARBA" id="ARBA00023136"/>
    </source>
</evidence>
<feature type="transmembrane region" description="Helical" evidence="6">
    <location>
        <begin position="24"/>
        <end position="43"/>
    </location>
</feature>
<gene>
    <name evidence="7" type="ORF">SAMN04487971_10854</name>
</gene>
<feature type="transmembrane region" description="Helical" evidence="6">
    <location>
        <begin position="55"/>
        <end position="76"/>
    </location>
</feature>
<keyword evidence="4 6" id="KW-1133">Transmembrane helix</keyword>
<name>A0A1G9ILZ2_9RHOB</name>
<dbReference type="Proteomes" id="UP000199555">
    <property type="component" value="Unassembled WGS sequence"/>
</dbReference>
<keyword evidence="2" id="KW-1003">Cell membrane</keyword>
<reference evidence="8" key="1">
    <citation type="submission" date="2016-10" db="EMBL/GenBank/DDBJ databases">
        <authorList>
            <person name="Varghese N."/>
            <person name="Submissions S."/>
        </authorList>
    </citation>
    <scope>NUCLEOTIDE SEQUENCE [LARGE SCALE GENOMIC DNA]</scope>
    <source>
        <strain evidence="8">CGMCC 1.7655</strain>
    </source>
</reference>
<dbReference type="STRING" id="525640.SAMN04487971_10854"/>
<evidence type="ECO:0000256" key="1">
    <source>
        <dbReference type="ARBA" id="ARBA00004651"/>
    </source>
</evidence>
<keyword evidence="5 6" id="KW-0472">Membrane</keyword>
<evidence type="ECO:0000313" key="8">
    <source>
        <dbReference type="Proteomes" id="UP000199555"/>
    </source>
</evidence>
<evidence type="ECO:0000313" key="7">
    <source>
        <dbReference type="EMBL" id="SDL26182.1"/>
    </source>
</evidence>
<evidence type="ECO:0000256" key="4">
    <source>
        <dbReference type="ARBA" id="ARBA00022989"/>
    </source>
</evidence>
<dbReference type="RefSeq" id="WP_090755357.1">
    <property type="nucleotide sequence ID" value="NZ_FNGE01000008.1"/>
</dbReference>
<dbReference type="OrthoDB" id="259025at2"/>
<evidence type="ECO:0000256" key="2">
    <source>
        <dbReference type="ARBA" id="ARBA00022475"/>
    </source>
</evidence>
<dbReference type="AlphaFoldDB" id="A0A1G9ILZ2"/>
<feature type="transmembrane region" description="Helical" evidence="6">
    <location>
        <begin position="172"/>
        <end position="191"/>
    </location>
</feature>
<keyword evidence="8" id="KW-1185">Reference proteome</keyword>
<feature type="transmembrane region" description="Helical" evidence="6">
    <location>
        <begin position="107"/>
        <end position="126"/>
    </location>
</feature>
<dbReference type="EMBL" id="FNGE01000008">
    <property type="protein sequence ID" value="SDL26182.1"/>
    <property type="molecule type" value="Genomic_DNA"/>
</dbReference>
<sequence>MQNEPASLIAYCGAPPVPATLAGAWNLDPVLLAALALWAGLLLRHPGRIAGWSAWMLAVLVFVSPLCNLTSALFSARVVHHVLLTAAIVPLALAGLSARLRERLQVLGPGAAVLLHAAAMWAWHAPGPYAWALSTVPGYWLMQATLAGSAAAVWLCVLGAERGAATIAAGGTFLQMGFLGAIILFAGQPLYAPHLLTTAPWGLSALADQQLAGLVMWVLGALPYMGALLWQAARLAEDLPDPAEAAR</sequence>
<dbReference type="InterPro" id="IPR019108">
    <property type="entry name" value="Caa3_assmbl_CtaG-rel"/>
</dbReference>
<keyword evidence="3 6" id="KW-0812">Transmembrane</keyword>
<comment type="subcellular location">
    <subcellularLocation>
        <location evidence="1">Cell membrane</location>
        <topology evidence="1">Multi-pass membrane protein</topology>
    </subcellularLocation>
</comment>
<feature type="transmembrane region" description="Helical" evidence="6">
    <location>
        <begin position="82"/>
        <end position="100"/>
    </location>
</feature>
<dbReference type="Pfam" id="PF09678">
    <property type="entry name" value="Caa3_CtaG"/>
    <property type="match status" value="1"/>
</dbReference>
<accession>A0A1G9ILZ2</accession>
<protein>
    <submittedName>
        <fullName evidence="7">Putative membrane protein</fullName>
    </submittedName>
</protein>
<feature type="transmembrane region" description="Helical" evidence="6">
    <location>
        <begin position="211"/>
        <end position="230"/>
    </location>
</feature>
<organism evidence="7 8">
    <name type="scientific">Paracoccus chinensis</name>
    <dbReference type="NCBI Taxonomy" id="525640"/>
    <lineage>
        <taxon>Bacteria</taxon>
        <taxon>Pseudomonadati</taxon>
        <taxon>Pseudomonadota</taxon>
        <taxon>Alphaproteobacteria</taxon>
        <taxon>Rhodobacterales</taxon>
        <taxon>Paracoccaceae</taxon>
        <taxon>Paracoccus</taxon>
    </lineage>
</organism>
<feature type="transmembrane region" description="Helical" evidence="6">
    <location>
        <begin position="138"/>
        <end position="160"/>
    </location>
</feature>
<dbReference type="GO" id="GO:0005886">
    <property type="term" value="C:plasma membrane"/>
    <property type="evidence" value="ECO:0007669"/>
    <property type="project" value="UniProtKB-SubCell"/>
</dbReference>
<evidence type="ECO:0000256" key="3">
    <source>
        <dbReference type="ARBA" id="ARBA00022692"/>
    </source>
</evidence>
<evidence type="ECO:0000256" key="6">
    <source>
        <dbReference type="SAM" id="Phobius"/>
    </source>
</evidence>